<accession>A0A1Y6CYF2</accession>
<dbReference type="Proteomes" id="UP000192923">
    <property type="component" value="Unassembled WGS sequence"/>
</dbReference>
<protein>
    <submittedName>
        <fullName evidence="2">MxaL protein</fullName>
    </submittedName>
</protein>
<sequence length="316" mass="35532">MSSRFRADGRKFALWLAAGLLAWTLFQPRLALPRPVYRYWFVLDITQSMNTRDYHAEGLPPERLEYAKAAIRRVLAELPCGSEAGLGLFTTQNVQFLFEPLEVCGHFPVIDDALAHIDWRMAWSANTFVEQGLYAALREIGKRDPSIRLAFFTDGQETPPPSVRALFQGQPGAVRGVIVGTGGTQPTAVPRYDRDNRFLGYWENADIEAPPVLTATYTQAQAQVPALPRTGLFLSWLDETHLQELAAITGLRYHRLQDPADLGRLLRAPEFAARRTVDTDMRPVLGLAAWVLLLAAHWPAARRGKRRTEEWIGEKA</sequence>
<gene>
    <name evidence="2" type="ORF">SAMN02949497_2687</name>
</gene>
<evidence type="ECO:0000313" key="3">
    <source>
        <dbReference type="Proteomes" id="UP000192923"/>
    </source>
</evidence>
<dbReference type="RefSeq" id="WP_085213453.1">
    <property type="nucleotide sequence ID" value="NZ_FXAM01000001.1"/>
</dbReference>
<dbReference type="InterPro" id="IPR002035">
    <property type="entry name" value="VWF_A"/>
</dbReference>
<evidence type="ECO:0000313" key="2">
    <source>
        <dbReference type="EMBL" id="SMF95326.1"/>
    </source>
</evidence>
<dbReference type="SMART" id="SM00327">
    <property type="entry name" value="VWA"/>
    <property type="match status" value="1"/>
</dbReference>
<proteinExistence type="predicted"/>
<name>A0A1Y6CYF2_9GAMM</name>
<dbReference type="SUPFAM" id="SSF53300">
    <property type="entry name" value="vWA-like"/>
    <property type="match status" value="1"/>
</dbReference>
<dbReference type="CDD" id="cd00198">
    <property type="entry name" value="vWFA"/>
    <property type="match status" value="1"/>
</dbReference>
<dbReference type="STRING" id="1760988.SAMN02949497_2687"/>
<dbReference type="InterPro" id="IPR036465">
    <property type="entry name" value="vWFA_dom_sf"/>
</dbReference>
<keyword evidence="3" id="KW-1185">Reference proteome</keyword>
<reference evidence="2 3" key="1">
    <citation type="submission" date="2016-12" db="EMBL/GenBank/DDBJ databases">
        <authorList>
            <person name="Song W.-J."/>
            <person name="Kurnit D.M."/>
        </authorList>
    </citation>
    <scope>NUCLEOTIDE SEQUENCE [LARGE SCALE GENOMIC DNA]</scope>
    <source>
        <strain evidence="2 3">175</strain>
    </source>
</reference>
<feature type="domain" description="VWFA" evidence="1">
    <location>
        <begin position="36"/>
        <end position="274"/>
    </location>
</feature>
<dbReference type="Gene3D" id="3.40.50.410">
    <property type="entry name" value="von Willebrand factor, type A domain"/>
    <property type="match status" value="1"/>
</dbReference>
<dbReference type="AlphaFoldDB" id="A0A1Y6CYF2"/>
<dbReference type="OrthoDB" id="7055767at2"/>
<dbReference type="Pfam" id="PF13519">
    <property type="entry name" value="VWA_2"/>
    <property type="match status" value="1"/>
</dbReference>
<organism evidence="2 3">
    <name type="scientific">Methylomagnum ishizawai</name>
    <dbReference type="NCBI Taxonomy" id="1760988"/>
    <lineage>
        <taxon>Bacteria</taxon>
        <taxon>Pseudomonadati</taxon>
        <taxon>Pseudomonadota</taxon>
        <taxon>Gammaproteobacteria</taxon>
        <taxon>Methylococcales</taxon>
        <taxon>Methylococcaceae</taxon>
        <taxon>Methylomagnum</taxon>
    </lineage>
</organism>
<dbReference type="EMBL" id="FXAM01000001">
    <property type="protein sequence ID" value="SMF95326.1"/>
    <property type="molecule type" value="Genomic_DNA"/>
</dbReference>
<evidence type="ECO:0000259" key="1">
    <source>
        <dbReference type="SMART" id="SM00327"/>
    </source>
</evidence>